<sequence>MKLGVDLKTGFDRFLTSWRSAEDPGIGEYSFKVNPNGSPQFFLYRGKNRIWRTSPWPWRPHRNTYNTSFVNDQDEICLTSAVPLASDDSVIQRLMVHHSGIVKVVRLHESDRRWKDLWKAPRYPCDSYGWCGAYSTCEPTDVGRFECACLPGYEPMNPRDWLLRDGSGGCVRKRQESSSVCGHGEGFVKVEIKLLPDTSAAVWVDMSMSRADCEQECKQNCSCSAYASIDIPGKGSGCLTWYGELIDTVKSDSNDRYDLYVRVDALELGTVPIPAEYAIKSNDYLERKQMLAILVPSVASAWFLISLCAYFWLRKGGGKGVGAVEGRQSIGDS</sequence>
<dbReference type="Pfam" id="PF08276">
    <property type="entry name" value="PAN_2"/>
    <property type="match status" value="1"/>
</dbReference>
<dbReference type="EC" id="2.7.11.1" evidence="1"/>
<keyword evidence="7" id="KW-1133">Transmembrane helix</keyword>
<proteinExistence type="predicted"/>
<dbReference type="PROSITE" id="PS50948">
    <property type="entry name" value="PAN"/>
    <property type="match status" value="1"/>
</dbReference>
<evidence type="ECO:0000256" key="2">
    <source>
        <dbReference type="ARBA" id="ARBA00022729"/>
    </source>
</evidence>
<name>A0AAV1SHB1_9ROSI</name>
<dbReference type="InterPro" id="IPR000858">
    <property type="entry name" value="S_locus_glycoprot_dom"/>
</dbReference>
<feature type="domain" description="EGF-like" evidence="8">
    <location>
        <begin position="121"/>
        <end position="159"/>
    </location>
</feature>
<dbReference type="GO" id="GO:0004674">
    <property type="term" value="F:protein serine/threonine kinase activity"/>
    <property type="evidence" value="ECO:0007669"/>
    <property type="project" value="UniProtKB-EC"/>
</dbReference>
<evidence type="ECO:0000256" key="6">
    <source>
        <dbReference type="PROSITE-ProRule" id="PRU00076"/>
    </source>
</evidence>
<gene>
    <name evidence="10" type="ORF">DCAF_LOCUS23518</name>
</gene>
<dbReference type="GO" id="GO:0048544">
    <property type="term" value="P:recognition of pollen"/>
    <property type="evidence" value="ECO:0007669"/>
    <property type="project" value="InterPro"/>
</dbReference>
<evidence type="ECO:0000256" key="3">
    <source>
        <dbReference type="ARBA" id="ARBA00023157"/>
    </source>
</evidence>
<dbReference type="InterPro" id="IPR000742">
    <property type="entry name" value="EGF"/>
</dbReference>
<dbReference type="Proteomes" id="UP001314170">
    <property type="component" value="Unassembled WGS sequence"/>
</dbReference>
<dbReference type="CDD" id="cd01098">
    <property type="entry name" value="PAN_AP_plant"/>
    <property type="match status" value="1"/>
</dbReference>
<dbReference type="PANTHER" id="PTHR32444">
    <property type="entry name" value="BULB-TYPE LECTIN DOMAIN-CONTAINING PROTEIN"/>
    <property type="match status" value="1"/>
</dbReference>
<feature type="domain" description="Apple" evidence="9">
    <location>
        <begin position="181"/>
        <end position="264"/>
    </location>
</feature>
<keyword evidence="6" id="KW-0245">EGF-like domain</keyword>
<comment type="caution">
    <text evidence="10">The sequence shown here is derived from an EMBL/GenBank/DDBJ whole genome shotgun (WGS) entry which is preliminary data.</text>
</comment>
<accession>A0AAV1SHB1</accession>
<protein>
    <recommendedName>
        <fullName evidence="1">non-specific serine/threonine protein kinase</fullName>
        <ecNumber evidence="1">2.7.11.1</ecNumber>
    </recommendedName>
</protein>
<dbReference type="AlphaFoldDB" id="A0AAV1SHB1"/>
<dbReference type="CDD" id="cd00054">
    <property type="entry name" value="EGF_CA"/>
    <property type="match status" value="1"/>
</dbReference>
<keyword evidence="3" id="KW-1015">Disulfide bond</keyword>
<organism evidence="10 11">
    <name type="scientific">Dovyalis caffra</name>
    <dbReference type="NCBI Taxonomy" id="77055"/>
    <lineage>
        <taxon>Eukaryota</taxon>
        <taxon>Viridiplantae</taxon>
        <taxon>Streptophyta</taxon>
        <taxon>Embryophyta</taxon>
        <taxon>Tracheophyta</taxon>
        <taxon>Spermatophyta</taxon>
        <taxon>Magnoliopsida</taxon>
        <taxon>eudicotyledons</taxon>
        <taxon>Gunneridae</taxon>
        <taxon>Pentapetalae</taxon>
        <taxon>rosids</taxon>
        <taxon>fabids</taxon>
        <taxon>Malpighiales</taxon>
        <taxon>Salicaceae</taxon>
        <taxon>Flacourtieae</taxon>
        <taxon>Dovyalis</taxon>
    </lineage>
</organism>
<keyword evidence="11" id="KW-1185">Reference proteome</keyword>
<evidence type="ECO:0000256" key="1">
    <source>
        <dbReference type="ARBA" id="ARBA00012513"/>
    </source>
</evidence>
<dbReference type="PROSITE" id="PS50026">
    <property type="entry name" value="EGF_3"/>
    <property type="match status" value="1"/>
</dbReference>
<keyword evidence="7" id="KW-0812">Transmembrane</keyword>
<keyword evidence="7" id="KW-0472">Membrane</keyword>
<dbReference type="InterPro" id="IPR003609">
    <property type="entry name" value="Pan_app"/>
</dbReference>
<comment type="catalytic activity">
    <reaction evidence="5">
        <text>L-seryl-[protein] + ATP = O-phospho-L-seryl-[protein] + ADP + H(+)</text>
        <dbReference type="Rhea" id="RHEA:17989"/>
        <dbReference type="Rhea" id="RHEA-COMP:9863"/>
        <dbReference type="Rhea" id="RHEA-COMP:11604"/>
        <dbReference type="ChEBI" id="CHEBI:15378"/>
        <dbReference type="ChEBI" id="CHEBI:29999"/>
        <dbReference type="ChEBI" id="CHEBI:30616"/>
        <dbReference type="ChEBI" id="CHEBI:83421"/>
        <dbReference type="ChEBI" id="CHEBI:456216"/>
        <dbReference type="EC" id="2.7.11.1"/>
    </reaction>
</comment>
<evidence type="ECO:0000256" key="7">
    <source>
        <dbReference type="SAM" id="Phobius"/>
    </source>
</evidence>
<comment type="catalytic activity">
    <reaction evidence="4">
        <text>L-threonyl-[protein] + ATP = O-phospho-L-threonyl-[protein] + ADP + H(+)</text>
        <dbReference type="Rhea" id="RHEA:46608"/>
        <dbReference type="Rhea" id="RHEA-COMP:11060"/>
        <dbReference type="Rhea" id="RHEA-COMP:11605"/>
        <dbReference type="ChEBI" id="CHEBI:15378"/>
        <dbReference type="ChEBI" id="CHEBI:30013"/>
        <dbReference type="ChEBI" id="CHEBI:30616"/>
        <dbReference type="ChEBI" id="CHEBI:61977"/>
        <dbReference type="ChEBI" id="CHEBI:456216"/>
        <dbReference type="EC" id="2.7.11.1"/>
    </reaction>
</comment>
<evidence type="ECO:0000259" key="8">
    <source>
        <dbReference type="PROSITE" id="PS50026"/>
    </source>
</evidence>
<dbReference type="Pfam" id="PF00954">
    <property type="entry name" value="S_locus_glycop"/>
    <property type="match status" value="1"/>
</dbReference>
<evidence type="ECO:0000256" key="5">
    <source>
        <dbReference type="ARBA" id="ARBA00048679"/>
    </source>
</evidence>
<dbReference type="SMART" id="SM00473">
    <property type="entry name" value="PAN_AP"/>
    <property type="match status" value="1"/>
</dbReference>
<evidence type="ECO:0000259" key="9">
    <source>
        <dbReference type="PROSITE" id="PS50948"/>
    </source>
</evidence>
<dbReference type="EMBL" id="CAWUPB010001184">
    <property type="protein sequence ID" value="CAK7350774.1"/>
    <property type="molecule type" value="Genomic_DNA"/>
</dbReference>
<reference evidence="10 11" key="1">
    <citation type="submission" date="2024-01" db="EMBL/GenBank/DDBJ databases">
        <authorList>
            <person name="Waweru B."/>
        </authorList>
    </citation>
    <scope>NUCLEOTIDE SEQUENCE [LARGE SCALE GENOMIC DNA]</scope>
</reference>
<comment type="caution">
    <text evidence="6">Lacks conserved residue(s) required for the propagation of feature annotation.</text>
</comment>
<dbReference type="PANTHER" id="PTHR32444:SF130">
    <property type="entry name" value="RECEPTOR-LIKE SERINE_THREONINE-PROTEIN KINASE"/>
    <property type="match status" value="1"/>
</dbReference>
<feature type="transmembrane region" description="Helical" evidence="7">
    <location>
        <begin position="290"/>
        <end position="313"/>
    </location>
</feature>
<evidence type="ECO:0000256" key="4">
    <source>
        <dbReference type="ARBA" id="ARBA00047899"/>
    </source>
</evidence>
<evidence type="ECO:0000313" key="11">
    <source>
        <dbReference type="Proteomes" id="UP001314170"/>
    </source>
</evidence>
<keyword evidence="2" id="KW-0732">Signal</keyword>
<evidence type="ECO:0000313" key="10">
    <source>
        <dbReference type="EMBL" id="CAK7350774.1"/>
    </source>
</evidence>